<dbReference type="Gene3D" id="3.60.40.10">
    <property type="entry name" value="PPM-type phosphatase domain"/>
    <property type="match status" value="1"/>
</dbReference>
<keyword evidence="5" id="KW-0479">Metal-binding</keyword>
<keyword evidence="8" id="KW-0464">Manganese</keyword>
<evidence type="ECO:0000256" key="10">
    <source>
        <dbReference type="RuleBase" id="RU003465"/>
    </source>
</evidence>
<evidence type="ECO:0000256" key="2">
    <source>
        <dbReference type="ARBA" id="ARBA00001946"/>
    </source>
</evidence>
<dbReference type="InterPro" id="IPR001932">
    <property type="entry name" value="PPM-type_phosphatase-like_dom"/>
</dbReference>
<dbReference type="InterPro" id="IPR015655">
    <property type="entry name" value="PP2C"/>
</dbReference>
<dbReference type="PROSITE" id="PS01032">
    <property type="entry name" value="PPM_1"/>
    <property type="match status" value="1"/>
</dbReference>
<evidence type="ECO:0000256" key="4">
    <source>
        <dbReference type="ARBA" id="ARBA00013081"/>
    </source>
</evidence>
<dbReference type="OrthoDB" id="10264738at2759"/>
<keyword evidence="6 10" id="KW-0378">Hydrolase</keyword>
<accession>A0A9P6HAY6</accession>
<dbReference type="GO" id="GO:0046872">
    <property type="term" value="F:metal ion binding"/>
    <property type="evidence" value="ECO:0007669"/>
    <property type="project" value="UniProtKB-KW"/>
</dbReference>
<evidence type="ECO:0000256" key="11">
    <source>
        <dbReference type="SAM" id="MobiDB-lite"/>
    </source>
</evidence>
<evidence type="ECO:0000256" key="6">
    <source>
        <dbReference type="ARBA" id="ARBA00022801"/>
    </source>
</evidence>
<keyword evidence="14" id="KW-1185">Reference proteome</keyword>
<evidence type="ECO:0000256" key="1">
    <source>
        <dbReference type="ARBA" id="ARBA00001936"/>
    </source>
</evidence>
<evidence type="ECO:0000256" key="9">
    <source>
        <dbReference type="ARBA" id="ARBA00048832"/>
    </source>
</evidence>
<comment type="cofactor">
    <cofactor evidence="2">
        <name>Mg(2+)</name>
        <dbReference type="ChEBI" id="CHEBI:18420"/>
    </cofactor>
</comment>
<organism evidence="13 14">
    <name type="scientific">Thelephora terrestris</name>
    <dbReference type="NCBI Taxonomy" id="56493"/>
    <lineage>
        <taxon>Eukaryota</taxon>
        <taxon>Fungi</taxon>
        <taxon>Dikarya</taxon>
        <taxon>Basidiomycota</taxon>
        <taxon>Agaricomycotina</taxon>
        <taxon>Agaricomycetes</taxon>
        <taxon>Thelephorales</taxon>
        <taxon>Thelephoraceae</taxon>
        <taxon>Thelephora</taxon>
    </lineage>
</organism>
<comment type="catalytic activity">
    <reaction evidence="9">
        <text>O-phospho-L-threonyl-[protein] + H2O = L-threonyl-[protein] + phosphate</text>
        <dbReference type="Rhea" id="RHEA:47004"/>
        <dbReference type="Rhea" id="RHEA-COMP:11060"/>
        <dbReference type="Rhea" id="RHEA-COMP:11605"/>
        <dbReference type="ChEBI" id="CHEBI:15377"/>
        <dbReference type="ChEBI" id="CHEBI:30013"/>
        <dbReference type="ChEBI" id="CHEBI:43474"/>
        <dbReference type="ChEBI" id="CHEBI:61977"/>
        <dbReference type="EC" id="3.1.3.16"/>
    </reaction>
    <physiologicalReaction direction="left-to-right" evidence="9">
        <dbReference type="Rhea" id="RHEA:47005"/>
    </physiologicalReaction>
</comment>
<dbReference type="PANTHER" id="PTHR13832">
    <property type="entry name" value="PROTEIN PHOSPHATASE 2C"/>
    <property type="match status" value="1"/>
</dbReference>
<dbReference type="Pfam" id="PF00481">
    <property type="entry name" value="PP2C"/>
    <property type="match status" value="1"/>
</dbReference>
<dbReference type="Proteomes" id="UP000736335">
    <property type="component" value="Unassembled WGS sequence"/>
</dbReference>
<dbReference type="SUPFAM" id="SSF81606">
    <property type="entry name" value="PP2C-like"/>
    <property type="match status" value="1"/>
</dbReference>
<proteinExistence type="inferred from homology"/>
<comment type="caution">
    <text evidence="13">The sequence shown here is derived from an EMBL/GenBank/DDBJ whole genome shotgun (WGS) entry which is preliminary data.</text>
</comment>
<dbReference type="EC" id="3.1.3.16" evidence="4"/>
<dbReference type="AlphaFoldDB" id="A0A9P6HAY6"/>
<dbReference type="InterPro" id="IPR000222">
    <property type="entry name" value="PP2C_BS"/>
</dbReference>
<evidence type="ECO:0000256" key="8">
    <source>
        <dbReference type="ARBA" id="ARBA00023211"/>
    </source>
</evidence>
<evidence type="ECO:0000256" key="7">
    <source>
        <dbReference type="ARBA" id="ARBA00022912"/>
    </source>
</evidence>
<reference evidence="13" key="1">
    <citation type="journal article" date="2020" name="Nat. Commun.">
        <title>Large-scale genome sequencing of mycorrhizal fungi provides insights into the early evolution of symbiotic traits.</title>
        <authorList>
            <person name="Miyauchi S."/>
            <person name="Kiss E."/>
            <person name="Kuo A."/>
            <person name="Drula E."/>
            <person name="Kohler A."/>
            <person name="Sanchez-Garcia M."/>
            <person name="Morin E."/>
            <person name="Andreopoulos B."/>
            <person name="Barry K.W."/>
            <person name="Bonito G."/>
            <person name="Buee M."/>
            <person name="Carver A."/>
            <person name="Chen C."/>
            <person name="Cichocki N."/>
            <person name="Clum A."/>
            <person name="Culley D."/>
            <person name="Crous P.W."/>
            <person name="Fauchery L."/>
            <person name="Girlanda M."/>
            <person name="Hayes R.D."/>
            <person name="Keri Z."/>
            <person name="LaButti K."/>
            <person name="Lipzen A."/>
            <person name="Lombard V."/>
            <person name="Magnuson J."/>
            <person name="Maillard F."/>
            <person name="Murat C."/>
            <person name="Nolan M."/>
            <person name="Ohm R.A."/>
            <person name="Pangilinan J."/>
            <person name="Pereira M.F."/>
            <person name="Perotto S."/>
            <person name="Peter M."/>
            <person name="Pfister S."/>
            <person name="Riley R."/>
            <person name="Sitrit Y."/>
            <person name="Stielow J.B."/>
            <person name="Szollosi G."/>
            <person name="Zifcakova L."/>
            <person name="Stursova M."/>
            <person name="Spatafora J.W."/>
            <person name="Tedersoo L."/>
            <person name="Vaario L.M."/>
            <person name="Yamada A."/>
            <person name="Yan M."/>
            <person name="Wang P."/>
            <person name="Xu J."/>
            <person name="Bruns T."/>
            <person name="Baldrian P."/>
            <person name="Vilgalys R."/>
            <person name="Dunand C."/>
            <person name="Henrissat B."/>
            <person name="Grigoriev I.V."/>
            <person name="Hibbett D."/>
            <person name="Nagy L.G."/>
            <person name="Martin F.M."/>
        </authorList>
    </citation>
    <scope>NUCLEOTIDE SEQUENCE</scope>
    <source>
        <strain evidence="13">UH-Tt-Lm1</strain>
    </source>
</reference>
<dbReference type="PANTHER" id="PTHR13832:SF565">
    <property type="entry name" value="AT28366P-RELATED"/>
    <property type="match status" value="1"/>
</dbReference>
<name>A0A9P6HAY6_9AGAM</name>
<dbReference type="EMBL" id="WIUZ02000010">
    <property type="protein sequence ID" value="KAF9783192.1"/>
    <property type="molecule type" value="Genomic_DNA"/>
</dbReference>
<sequence>MEDAHTAELQLDEDERSKNSFFAVYDGHGGPSVAKYAGKNVFKRLIGEQSYKDGNYQEGLKRAFLGTDDDILKNPEFLRDPSGCTAVAALITGDDRIFVANAGDSRCVLGTRGESKPLSFDHKPNNEAEMARIFRAGGYVEFGRVNGNLALARALGDFEYKKNANVSAEDQVITANPEVIEHKITEEDEFLIIACDGIWDCLTSQQCVDAVRLLISEGKELSEVAEIICELCLAPDTESGAGIGCDNMTMLVVAILHGRTKDDWREWVTQRVKNRVGHPTPETLPQLYSQSRLTAFKAKRAAEEAREKDRQARLGDAAGSPGFGFTRFMGGTGGISFNPASGVMSDNGTLMFGDDTESEDSDDDMDGPGPSFFGNSYRTYGVGRNNGPATGNPARGSLKEKLEALDRKNGDGTTKLNGKAEGTDDVKADAGQDLASKLPAPQKSETPPPPKPTPNGTTMEQRPHQFESMPGSDLPAPIVKVEGLMDTSEDPLRG</sequence>
<gene>
    <name evidence="13" type="ORF">BJ322DRAFT_140462</name>
</gene>
<comment type="similarity">
    <text evidence="3 10">Belongs to the PP2C family.</text>
</comment>
<protein>
    <recommendedName>
        <fullName evidence="4">protein-serine/threonine phosphatase</fullName>
        <ecNumber evidence="4">3.1.3.16</ecNumber>
    </recommendedName>
</protein>
<feature type="region of interest" description="Disordered" evidence="11">
    <location>
        <begin position="348"/>
        <end position="494"/>
    </location>
</feature>
<feature type="compositionally biased region" description="Basic and acidic residues" evidence="11">
    <location>
        <begin position="421"/>
        <end position="430"/>
    </location>
</feature>
<evidence type="ECO:0000256" key="3">
    <source>
        <dbReference type="ARBA" id="ARBA00006702"/>
    </source>
</evidence>
<feature type="compositionally biased region" description="Acidic residues" evidence="11">
    <location>
        <begin position="354"/>
        <end position="366"/>
    </location>
</feature>
<evidence type="ECO:0000313" key="14">
    <source>
        <dbReference type="Proteomes" id="UP000736335"/>
    </source>
</evidence>
<dbReference type="GO" id="GO:0004722">
    <property type="term" value="F:protein serine/threonine phosphatase activity"/>
    <property type="evidence" value="ECO:0007669"/>
    <property type="project" value="UniProtKB-EC"/>
</dbReference>
<feature type="domain" description="PPM-type phosphatase" evidence="12">
    <location>
        <begin position="1"/>
        <end position="255"/>
    </location>
</feature>
<comment type="cofactor">
    <cofactor evidence="1">
        <name>Mn(2+)</name>
        <dbReference type="ChEBI" id="CHEBI:29035"/>
    </cofactor>
</comment>
<evidence type="ECO:0000259" key="12">
    <source>
        <dbReference type="PROSITE" id="PS51746"/>
    </source>
</evidence>
<evidence type="ECO:0000313" key="13">
    <source>
        <dbReference type="EMBL" id="KAF9783192.1"/>
    </source>
</evidence>
<evidence type="ECO:0000256" key="5">
    <source>
        <dbReference type="ARBA" id="ARBA00022723"/>
    </source>
</evidence>
<dbReference type="InterPro" id="IPR036457">
    <property type="entry name" value="PPM-type-like_dom_sf"/>
</dbReference>
<dbReference type="PROSITE" id="PS51746">
    <property type="entry name" value="PPM_2"/>
    <property type="match status" value="1"/>
</dbReference>
<dbReference type="SMART" id="SM00332">
    <property type="entry name" value="PP2Cc"/>
    <property type="match status" value="1"/>
</dbReference>
<keyword evidence="7 10" id="KW-0904">Protein phosphatase</keyword>
<dbReference type="CDD" id="cd00143">
    <property type="entry name" value="PP2Cc"/>
    <property type="match status" value="1"/>
</dbReference>
<feature type="compositionally biased region" description="Basic and acidic residues" evidence="11">
    <location>
        <begin position="397"/>
        <end position="410"/>
    </location>
</feature>
<reference evidence="13" key="2">
    <citation type="submission" date="2020-11" db="EMBL/GenBank/DDBJ databases">
        <authorList>
            <consortium name="DOE Joint Genome Institute"/>
            <person name="Kuo A."/>
            <person name="Miyauchi S."/>
            <person name="Kiss E."/>
            <person name="Drula E."/>
            <person name="Kohler A."/>
            <person name="Sanchez-Garcia M."/>
            <person name="Andreopoulos B."/>
            <person name="Barry K.W."/>
            <person name="Bonito G."/>
            <person name="Buee M."/>
            <person name="Carver A."/>
            <person name="Chen C."/>
            <person name="Cichocki N."/>
            <person name="Clum A."/>
            <person name="Culley D."/>
            <person name="Crous P.W."/>
            <person name="Fauchery L."/>
            <person name="Girlanda M."/>
            <person name="Hayes R."/>
            <person name="Keri Z."/>
            <person name="Labutti K."/>
            <person name="Lipzen A."/>
            <person name="Lombard V."/>
            <person name="Magnuson J."/>
            <person name="Maillard F."/>
            <person name="Morin E."/>
            <person name="Murat C."/>
            <person name="Nolan M."/>
            <person name="Ohm R."/>
            <person name="Pangilinan J."/>
            <person name="Pereira M."/>
            <person name="Perotto S."/>
            <person name="Peter M."/>
            <person name="Riley R."/>
            <person name="Sitrit Y."/>
            <person name="Stielow B."/>
            <person name="Szollosi G."/>
            <person name="Zifcakova L."/>
            <person name="Stursova M."/>
            <person name="Spatafora J.W."/>
            <person name="Tedersoo L."/>
            <person name="Vaario L.-M."/>
            <person name="Yamada A."/>
            <person name="Yan M."/>
            <person name="Wang P."/>
            <person name="Xu J."/>
            <person name="Bruns T."/>
            <person name="Baldrian P."/>
            <person name="Vilgalys R."/>
            <person name="Henrissat B."/>
            <person name="Grigoriev I.V."/>
            <person name="Hibbett D."/>
            <person name="Nagy L.G."/>
            <person name="Martin F.M."/>
        </authorList>
    </citation>
    <scope>NUCLEOTIDE SEQUENCE</scope>
    <source>
        <strain evidence="13">UH-Tt-Lm1</strain>
    </source>
</reference>